<dbReference type="KEGG" id="jda:BW727_100276"/>
<dbReference type="Pfam" id="PF07872">
    <property type="entry name" value="DUF1659"/>
    <property type="match status" value="1"/>
</dbReference>
<keyword evidence="3" id="KW-1185">Reference proteome</keyword>
<dbReference type="AlphaFoldDB" id="A0A1S6IMA2"/>
<reference evidence="2 3" key="1">
    <citation type="journal article" date="2014" name="Int. J. Syst. Evol. Microbiol.">
        <title>Jeotgalibaca dankookensis gen. nov., sp. nov., a member of the family Carnobacteriaceae, isolated from seujeot (Korean traditional food).</title>
        <authorList>
            <person name="Lee D.G."/>
            <person name="Trujillo M.E."/>
            <person name="Kang H."/>
            <person name="Ahn T.Y."/>
        </authorList>
    </citation>
    <scope>NUCLEOTIDE SEQUENCE [LARGE SCALE GENOMIC DNA]</scope>
    <source>
        <strain evidence="2 3">EX-07</strain>
    </source>
</reference>
<accession>A0A1S6IMA2</accession>
<organism evidence="2 3">
    <name type="scientific">Jeotgalibaca dankookensis</name>
    <dbReference type="NCBI Taxonomy" id="708126"/>
    <lineage>
        <taxon>Bacteria</taxon>
        <taxon>Bacillati</taxon>
        <taxon>Bacillota</taxon>
        <taxon>Bacilli</taxon>
        <taxon>Lactobacillales</taxon>
        <taxon>Carnobacteriaceae</taxon>
        <taxon>Jeotgalibaca</taxon>
    </lineage>
</organism>
<dbReference type="RefSeq" id="WP_062468128.1">
    <property type="nucleotide sequence ID" value="NZ_BBYN01000005.1"/>
</dbReference>
<gene>
    <name evidence="2" type="ORF">BW727_100276</name>
</gene>
<dbReference type="EMBL" id="CP019728">
    <property type="protein sequence ID" value="AQS52684.1"/>
    <property type="molecule type" value="Genomic_DNA"/>
</dbReference>
<evidence type="ECO:0000313" key="2">
    <source>
        <dbReference type="EMBL" id="AQS52684.1"/>
    </source>
</evidence>
<dbReference type="STRING" id="708126.BW727_100276"/>
<sequence>MNKEWQEASVELYFNDFENEKEVKQNFPNLKADASPETIGAFQQAVAGLVTYPASHALVVEKYRLVQA</sequence>
<proteinExistence type="predicted"/>
<protein>
    <recommendedName>
        <fullName evidence="1">DUF1659 domain-containing protein</fullName>
    </recommendedName>
</protein>
<evidence type="ECO:0000259" key="1">
    <source>
        <dbReference type="Pfam" id="PF07872"/>
    </source>
</evidence>
<feature type="domain" description="DUF1659" evidence="1">
    <location>
        <begin position="2"/>
        <end position="67"/>
    </location>
</feature>
<dbReference type="InterPro" id="IPR012454">
    <property type="entry name" value="DUF1659"/>
</dbReference>
<dbReference type="OrthoDB" id="2157050at2"/>
<evidence type="ECO:0000313" key="3">
    <source>
        <dbReference type="Proteomes" id="UP000188993"/>
    </source>
</evidence>
<name>A0A1S6IMA2_9LACT</name>
<dbReference type="Proteomes" id="UP000188993">
    <property type="component" value="Chromosome"/>
</dbReference>